<reference evidence="2" key="1">
    <citation type="journal article" date="2017" name="Nature">
        <title>The sunflower genome provides insights into oil metabolism, flowering and Asterid evolution.</title>
        <authorList>
            <person name="Badouin H."/>
            <person name="Gouzy J."/>
            <person name="Grassa C.J."/>
            <person name="Murat F."/>
            <person name="Staton S.E."/>
            <person name="Cottret L."/>
            <person name="Lelandais-Briere C."/>
            <person name="Owens G.L."/>
            <person name="Carrere S."/>
            <person name="Mayjonade B."/>
            <person name="Legrand L."/>
            <person name="Gill N."/>
            <person name="Kane N.C."/>
            <person name="Bowers J.E."/>
            <person name="Hubner S."/>
            <person name="Bellec A."/>
            <person name="Berard A."/>
            <person name="Berges H."/>
            <person name="Blanchet N."/>
            <person name="Boniface M.C."/>
            <person name="Brunel D."/>
            <person name="Catrice O."/>
            <person name="Chaidir N."/>
            <person name="Claudel C."/>
            <person name="Donnadieu C."/>
            <person name="Faraut T."/>
            <person name="Fievet G."/>
            <person name="Helmstetter N."/>
            <person name="King M."/>
            <person name="Knapp S.J."/>
            <person name="Lai Z."/>
            <person name="Le Paslier M.C."/>
            <person name="Lippi Y."/>
            <person name="Lorenzon L."/>
            <person name="Mandel J.R."/>
            <person name="Marage G."/>
            <person name="Marchand G."/>
            <person name="Marquand E."/>
            <person name="Bret-Mestries E."/>
            <person name="Morien E."/>
            <person name="Nambeesan S."/>
            <person name="Nguyen T."/>
            <person name="Pegot-Espagnet P."/>
            <person name="Pouilly N."/>
            <person name="Raftis F."/>
            <person name="Sallet E."/>
            <person name="Schiex T."/>
            <person name="Thomas J."/>
            <person name="Vandecasteele C."/>
            <person name="Vares D."/>
            <person name="Vear F."/>
            <person name="Vautrin S."/>
            <person name="Crespi M."/>
            <person name="Mangin B."/>
            <person name="Burke J.M."/>
            <person name="Salse J."/>
            <person name="Munos S."/>
            <person name="Vincourt P."/>
            <person name="Rieseberg L.H."/>
            <person name="Langlade N.B."/>
        </authorList>
    </citation>
    <scope>NUCLEOTIDE SEQUENCE [LARGE SCALE GENOMIC DNA]</scope>
    <source>
        <strain evidence="2">cv. SF193</strain>
    </source>
</reference>
<keyword evidence="2" id="KW-1185">Reference proteome</keyword>
<dbReference type="Proteomes" id="UP000215914">
    <property type="component" value="Chromosome 13"/>
</dbReference>
<evidence type="ECO:0000313" key="1">
    <source>
        <dbReference type="EMBL" id="OTG01783.1"/>
    </source>
</evidence>
<dbReference type="AlphaFoldDB" id="A0A251STA3"/>
<protein>
    <submittedName>
        <fullName evidence="1">Uncharacterized protein</fullName>
    </submittedName>
</protein>
<accession>A0A251STA3</accession>
<dbReference type="InParanoid" id="A0A251STA3"/>
<dbReference type="EMBL" id="CM007902">
    <property type="protein sequence ID" value="OTG01783.1"/>
    <property type="molecule type" value="Genomic_DNA"/>
</dbReference>
<sequence length="70" mass="7589">MNSSQKMEDAGISALRPEGAAPAAKVRVVCKWIPAFRYRITVTISDKTGEKGWSYGCAPATTHESRCVTT</sequence>
<evidence type="ECO:0000313" key="2">
    <source>
        <dbReference type="Proteomes" id="UP000215914"/>
    </source>
</evidence>
<name>A0A251STA3_HELAN</name>
<organism evidence="1 2">
    <name type="scientific">Helianthus annuus</name>
    <name type="common">Common sunflower</name>
    <dbReference type="NCBI Taxonomy" id="4232"/>
    <lineage>
        <taxon>Eukaryota</taxon>
        <taxon>Viridiplantae</taxon>
        <taxon>Streptophyta</taxon>
        <taxon>Embryophyta</taxon>
        <taxon>Tracheophyta</taxon>
        <taxon>Spermatophyta</taxon>
        <taxon>Magnoliopsida</taxon>
        <taxon>eudicotyledons</taxon>
        <taxon>Gunneridae</taxon>
        <taxon>Pentapetalae</taxon>
        <taxon>asterids</taxon>
        <taxon>campanulids</taxon>
        <taxon>Asterales</taxon>
        <taxon>Asteraceae</taxon>
        <taxon>Asteroideae</taxon>
        <taxon>Heliantheae alliance</taxon>
        <taxon>Heliantheae</taxon>
        <taxon>Helianthus</taxon>
    </lineage>
</organism>
<gene>
    <name evidence="1" type="ORF">HannXRQ_Chr13g0405761</name>
</gene>
<proteinExistence type="predicted"/>